<accession>C9SQY5</accession>
<evidence type="ECO:0000259" key="1">
    <source>
        <dbReference type="Pfam" id="PF03129"/>
    </source>
</evidence>
<feature type="domain" description="Anticodon-binding" evidence="1">
    <location>
        <begin position="2"/>
        <end position="41"/>
    </location>
</feature>
<keyword evidence="2" id="KW-0436">Ligase</keyword>
<keyword evidence="3" id="KW-1185">Reference proteome</keyword>
<name>C9SQY5_VERA1</name>
<dbReference type="Proteomes" id="UP000008698">
    <property type="component" value="Unassembled WGS sequence"/>
</dbReference>
<sequence>MILVVGKQNVEQGTVTLNSRDAATRSREDLTPTDLLSRMKELVDKYQ</sequence>
<dbReference type="Gene3D" id="3.40.50.800">
    <property type="entry name" value="Anticodon-binding domain"/>
    <property type="match status" value="1"/>
</dbReference>
<dbReference type="GO" id="GO:0004812">
    <property type="term" value="F:aminoacyl-tRNA ligase activity"/>
    <property type="evidence" value="ECO:0007669"/>
    <property type="project" value="UniProtKB-KW"/>
</dbReference>
<reference evidence="3" key="1">
    <citation type="journal article" date="2011" name="PLoS Pathog.">
        <title>Comparative genomics yields insights into niche adaptation of plant vascular wilt pathogens.</title>
        <authorList>
            <person name="Klosterman S.J."/>
            <person name="Subbarao K.V."/>
            <person name="Kang S."/>
            <person name="Veronese P."/>
            <person name="Gold S.E."/>
            <person name="Thomma B.P.H.J."/>
            <person name="Chen Z."/>
            <person name="Henrissat B."/>
            <person name="Lee Y.-H."/>
            <person name="Park J."/>
            <person name="Garcia-Pedrajas M.D."/>
            <person name="Barbara D.J."/>
            <person name="Anchieta A."/>
            <person name="de Jonge R."/>
            <person name="Santhanam P."/>
            <person name="Maruthachalam K."/>
            <person name="Atallah Z."/>
            <person name="Amyotte S.G."/>
            <person name="Paz Z."/>
            <person name="Inderbitzin P."/>
            <person name="Hayes R.J."/>
            <person name="Heiman D.I."/>
            <person name="Young S."/>
            <person name="Zeng Q."/>
            <person name="Engels R."/>
            <person name="Galagan J."/>
            <person name="Cuomo C.A."/>
            <person name="Dobinson K.F."/>
            <person name="Ma L.-J."/>
        </authorList>
    </citation>
    <scope>NUCLEOTIDE SEQUENCE [LARGE SCALE GENOMIC DNA]</scope>
    <source>
        <strain evidence="3">VaMs.102 / ATCC MYA-4576 / FGSC 10136</strain>
    </source>
</reference>
<dbReference type="AlphaFoldDB" id="C9SQY5"/>
<proteinExistence type="predicted"/>
<dbReference type="RefSeq" id="XP_003002799.1">
    <property type="nucleotide sequence ID" value="XM_003002753.1"/>
</dbReference>
<evidence type="ECO:0000313" key="2">
    <source>
        <dbReference type="EMBL" id="EEY21260.1"/>
    </source>
</evidence>
<dbReference type="KEGG" id="val:VDBG_07370"/>
<dbReference type="GeneID" id="9527807"/>
<gene>
    <name evidence="2" type="ORF">VDBG_07370</name>
</gene>
<dbReference type="InterPro" id="IPR036621">
    <property type="entry name" value="Anticodon-bd_dom_sf"/>
</dbReference>
<dbReference type="EMBL" id="DS985222">
    <property type="protein sequence ID" value="EEY21260.1"/>
    <property type="molecule type" value="Genomic_DNA"/>
</dbReference>
<dbReference type="Pfam" id="PF03129">
    <property type="entry name" value="HGTP_anticodon"/>
    <property type="match status" value="1"/>
</dbReference>
<organism evidence="3">
    <name type="scientific">Verticillium alfalfae (strain VaMs.102 / ATCC MYA-4576 / FGSC 10136)</name>
    <name type="common">Verticillium wilt of alfalfa</name>
    <name type="synonym">Verticillium albo-atrum</name>
    <dbReference type="NCBI Taxonomy" id="526221"/>
    <lineage>
        <taxon>Eukaryota</taxon>
        <taxon>Fungi</taxon>
        <taxon>Dikarya</taxon>
        <taxon>Ascomycota</taxon>
        <taxon>Pezizomycotina</taxon>
        <taxon>Sordariomycetes</taxon>
        <taxon>Hypocreomycetidae</taxon>
        <taxon>Glomerellales</taxon>
        <taxon>Plectosphaerellaceae</taxon>
        <taxon>Verticillium</taxon>
    </lineage>
</organism>
<protein>
    <submittedName>
        <fullName evidence="2">Threonyl-tRNA synthetase</fullName>
    </submittedName>
</protein>
<dbReference type="STRING" id="526221.C9SQY5"/>
<evidence type="ECO:0000313" key="3">
    <source>
        <dbReference type="Proteomes" id="UP000008698"/>
    </source>
</evidence>
<dbReference type="SUPFAM" id="SSF52954">
    <property type="entry name" value="Class II aaRS ABD-related"/>
    <property type="match status" value="1"/>
</dbReference>
<keyword evidence="2" id="KW-0030">Aminoacyl-tRNA synthetase</keyword>
<dbReference type="InterPro" id="IPR004154">
    <property type="entry name" value="Anticodon-bd"/>
</dbReference>
<dbReference type="HOGENOM" id="CLU_3175718_0_0_1"/>